<protein>
    <submittedName>
        <fullName evidence="1">Uncharacterized protein</fullName>
    </submittedName>
</protein>
<accession>A0ABR7HUU5</accession>
<sequence>MIKKWGNCEPKSGCFRGHFPLHFFDPMTACVKGFSFEGDVLICQDLTKPNPVYLVLLGCRCYVLSG</sequence>
<comment type="caution">
    <text evidence="1">The sequence shown here is derived from an EMBL/GenBank/DDBJ whole genome shotgun (WGS) entry which is preliminary data.</text>
</comment>
<gene>
    <name evidence="1" type="ORF">H8S34_10715</name>
</gene>
<name>A0ABR7HUU5_9FIRM</name>
<dbReference type="RefSeq" id="WP_186963977.1">
    <property type="nucleotide sequence ID" value="NZ_JACOPR010000006.1"/>
</dbReference>
<keyword evidence="2" id="KW-1185">Reference proteome</keyword>
<organism evidence="1 2">
    <name type="scientific">Pseudoflavonifractor hominis</name>
    <dbReference type="NCBI Taxonomy" id="2763059"/>
    <lineage>
        <taxon>Bacteria</taxon>
        <taxon>Bacillati</taxon>
        <taxon>Bacillota</taxon>
        <taxon>Clostridia</taxon>
        <taxon>Eubacteriales</taxon>
        <taxon>Oscillospiraceae</taxon>
        <taxon>Pseudoflavonifractor</taxon>
    </lineage>
</organism>
<evidence type="ECO:0000313" key="1">
    <source>
        <dbReference type="EMBL" id="MBC5731301.1"/>
    </source>
</evidence>
<evidence type="ECO:0000313" key="2">
    <source>
        <dbReference type="Proteomes" id="UP000660021"/>
    </source>
</evidence>
<proteinExistence type="predicted"/>
<reference evidence="1 2" key="1">
    <citation type="submission" date="2020-08" db="EMBL/GenBank/DDBJ databases">
        <title>Genome public.</title>
        <authorList>
            <person name="Liu C."/>
            <person name="Sun Q."/>
        </authorList>
    </citation>
    <scope>NUCLEOTIDE SEQUENCE [LARGE SCALE GENOMIC DNA]</scope>
    <source>
        <strain evidence="1 2">New-38</strain>
    </source>
</reference>
<dbReference type="EMBL" id="JACOPR010000006">
    <property type="protein sequence ID" value="MBC5731301.1"/>
    <property type="molecule type" value="Genomic_DNA"/>
</dbReference>
<dbReference type="Proteomes" id="UP000660021">
    <property type="component" value="Unassembled WGS sequence"/>
</dbReference>